<comment type="similarity">
    <text evidence="2 6">Belongs to the class-II DAHP synthase family.</text>
</comment>
<comment type="cofactor">
    <cofactor evidence="5">
        <name>Mn(2+)</name>
        <dbReference type="ChEBI" id="CHEBI:29035"/>
    </cofactor>
    <cofactor evidence="5">
        <name>Co(2+)</name>
        <dbReference type="ChEBI" id="CHEBI:48828"/>
    </cofactor>
    <cofactor evidence="5">
        <name>Cd(2+)</name>
        <dbReference type="ChEBI" id="CHEBI:48775"/>
    </cofactor>
    <text evidence="5">Binds 1 divalent cation per subunit. The enzyme is active with manganese, cobalt or cadmium ions.</text>
</comment>
<keyword evidence="5" id="KW-0464">Manganese</keyword>
<evidence type="ECO:0000313" key="7">
    <source>
        <dbReference type="EMBL" id="CRK43651.1"/>
    </source>
</evidence>
<dbReference type="AlphaFoldDB" id="A0A0G4NAK5"/>
<evidence type="ECO:0000256" key="1">
    <source>
        <dbReference type="ARBA" id="ARBA00004688"/>
    </source>
</evidence>
<comment type="catalytic activity">
    <reaction evidence="4 6">
        <text>D-erythrose 4-phosphate + phosphoenolpyruvate + H2O = 7-phospho-2-dehydro-3-deoxy-D-arabino-heptonate + phosphate</text>
        <dbReference type="Rhea" id="RHEA:14717"/>
        <dbReference type="ChEBI" id="CHEBI:15377"/>
        <dbReference type="ChEBI" id="CHEBI:16897"/>
        <dbReference type="ChEBI" id="CHEBI:43474"/>
        <dbReference type="ChEBI" id="CHEBI:58394"/>
        <dbReference type="ChEBI" id="CHEBI:58702"/>
        <dbReference type="EC" id="2.5.1.54"/>
    </reaction>
</comment>
<organism evidence="7 8">
    <name type="scientific">Verticillium longisporum</name>
    <name type="common">Verticillium dahliae var. longisporum</name>
    <dbReference type="NCBI Taxonomy" id="100787"/>
    <lineage>
        <taxon>Eukaryota</taxon>
        <taxon>Fungi</taxon>
        <taxon>Dikarya</taxon>
        <taxon>Ascomycota</taxon>
        <taxon>Pezizomycotina</taxon>
        <taxon>Sordariomycetes</taxon>
        <taxon>Hypocreomycetidae</taxon>
        <taxon>Glomerellales</taxon>
        <taxon>Plectosphaerellaceae</taxon>
        <taxon>Verticillium</taxon>
    </lineage>
</organism>
<feature type="binding site" evidence="5">
    <location>
        <position position="169"/>
    </location>
    <ligand>
        <name>phosphoenolpyruvate</name>
        <dbReference type="ChEBI" id="CHEBI:58702"/>
    </ligand>
</feature>
<feature type="binding site" evidence="5">
    <location>
        <position position="306"/>
    </location>
    <ligand>
        <name>phosphoenolpyruvate</name>
        <dbReference type="ChEBI" id="CHEBI:58702"/>
    </ligand>
</feature>
<feature type="binding site" evidence="5">
    <location>
        <position position="276"/>
    </location>
    <ligand>
        <name>Mn(2+)</name>
        <dbReference type="ChEBI" id="CHEBI:29035"/>
    </ligand>
</feature>
<keyword evidence="5" id="KW-0170">Cobalt</keyword>
<dbReference type="UniPathway" id="UPA00053">
    <property type="reaction ID" value="UER00084"/>
</dbReference>
<feature type="binding site" evidence="5">
    <location>
        <position position="234"/>
    </location>
    <ligand>
        <name>Mn(2+)</name>
        <dbReference type="ChEBI" id="CHEBI:29035"/>
    </ligand>
</feature>
<keyword evidence="6" id="KW-0028">Amino-acid biosynthesis</keyword>
<evidence type="ECO:0000313" key="8">
    <source>
        <dbReference type="Proteomes" id="UP000045706"/>
    </source>
</evidence>
<dbReference type="GO" id="GO:0003849">
    <property type="term" value="F:3-deoxy-7-phosphoheptulonate synthase activity"/>
    <property type="evidence" value="ECO:0007669"/>
    <property type="project" value="UniProtKB-EC"/>
</dbReference>
<dbReference type="EC" id="2.5.1.54" evidence="6"/>
<evidence type="ECO:0000256" key="3">
    <source>
        <dbReference type="ARBA" id="ARBA00022679"/>
    </source>
</evidence>
<keyword evidence="5" id="KW-0104">Cadmium</keyword>
<sequence length="335" mass="37580">MSLVLVWGADKKVVRIGRMAGQAYHHSSATLNYIRASLNAGIADLHRPLDWGLGHVRDPELKRKYSEAVLSLTDMLRFLHTIGADKSDKLDTVDLFTSHEGLLLEYEQPLTRLLETPVLQSRPNEPTPAPKKEYYNTSAHFLWIGDRTRQIDHAHVEFFRGIANPIGIKVGPTTPVDDLLALLRTLNPSCEPGKITLITRYGAAKVRSLLPAHIRAVEDSEYRQCVVWQCDPMHGNTQSTGSGIKTRKFGDIFEELQQTLQIHKEQGSFLGGVHLELTGDAVTECLGGSENLDEDDLSTNYTSFCDPRLNEKQALELAFLIADHYRKERRPSTTL</sequence>
<dbReference type="SUPFAM" id="SSF51569">
    <property type="entry name" value="Aldolase"/>
    <property type="match status" value="1"/>
</dbReference>
<dbReference type="Proteomes" id="UP000045706">
    <property type="component" value="Unassembled WGS sequence"/>
</dbReference>
<accession>A0A0G4NAK5</accession>
<dbReference type="EMBL" id="CVQI01033495">
    <property type="protein sequence ID" value="CRK43651.1"/>
    <property type="molecule type" value="Genomic_DNA"/>
</dbReference>
<dbReference type="GO" id="GO:0008652">
    <property type="term" value="P:amino acid biosynthetic process"/>
    <property type="evidence" value="ECO:0007669"/>
    <property type="project" value="UniProtKB-KW"/>
</dbReference>
<evidence type="ECO:0000256" key="6">
    <source>
        <dbReference type="RuleBase" id="RU363071"/>
    </source>
</evidence>
<proteinExistence type="inferred from homology"/>
<keyword evidence="6" id="KW-0057">Aromatic amino acid biosynthesis</keyword>
<dbReference type="PANTHER" id="PTHR21337:SF0">
    <property type="entry name" value="PHOSPHO-2-DEHYDRO-3-DEOXYHEPTONATE ALDOLASE"/>
    <property type="match status" value="1"/>
</dbReference>
<dbReference type="InterPro" id="IPR013785">
    <property type="entry name" value="Aldolase_TIM"/>
</dbReference>
<dbReference type="GO" id="GO:0009073">
    <property type="term" value="P:aromatic amino acid family biosynthetic process"/>
    <property type="evidence" value="ECO:0007669"/>
    <property type="project" value="UniProtKB-KW"/>
</dbReference>
<dbReference type="Gene3D" id="3.20.20.70">
    <property type="entry name" value="Aldolase class I"/>
    <property type="match status" value="1"/>
</dbReference>
<evidence type="ECO:0000256" key="4">
    <source>
        <dbReference type="ARBA" id="ARBA00047508"/>
    </source>
</evidence>
<feature type="binding site" evidence="5">
    <location>
        <position position="200"/>
    </location>
    <ligand>
        <name>phosphoenolpyruvate</name>
        <dbReference type="ChEBI" id="CHEBI:58702"/>
    </ligand>
</feature>
<gene>
    <name evidence="7" type="ORF">BN1723_005758</name>
</gene>
<name>A0A0G4NAK5_VERLO</name>
<evidence type="ECO:0000256" key="5">
    <source>
        <dbReference type="PIRSR" id="PIRSR602480-1"/>
    </source>
</evidence>
<evidence type="ECO:0000256" key="2">
    <source>
        <dbReference type="ARBA" id="ARBA00008911"/>
    </source>
</evidence>
<dbReference type="PANTHER" id="PTHR21337">
    <property type="entry name" value="PHOSPHO-2-DEHYDRO-3-DEOXYHEPTONATE ALDOLASE 1, 2"/>
    <property type="match status" value="1"/>
</dbReference>
<reference evidence="8" key="1">
    <citation type="submission" date="2015-05" db="EMBL/GenBank/DDBJ databases">
        <authorList>
            <person name="Fogelqvist Johan"/>
        </authorList>
    </citation>
    <scope>NUCLEOTIDE SEQUENCE [LARGE SCALE GENOMIC DNA]</scope>
</reference>
<dbReference type="GO" id="GO:0009423">
    <property type="term" value="P:chorismate biosynthetic process"/>
    <property type="evidence" value="ECO:0007669"/>
    <property type="project" value="UniProtKB-UniPathway"/>
</dbReference>
<protein>
    <recommendedName>
        <fullName evidence="6">Phospho-2-dehydro-3-deoxyheptonate aldolase</fullName>
        <ecNumber evidence="6">2.5.1.54</ecNumber>
    </recommendedName>
</protein>
<keyword evidence="3 6" id="KW-0808">Transferase</keyword>
<dbReference type="InterPro" id="IPR002480">
    <property type="entry name" value="DAHP_synth_2"/>
</dbReference>
<comment type="pathway">
    <text evidence="1 6">Metabolic intermediate biosynthesis; chorismate biosynthesis; chorismate from D-erythrose 4-phosphate and phosphoenolpyruvate: step 1/7.</text>
</comment>
<dbReference type="Pfam" id="PF01474">
    <property type="entry name" value="DAHP_synth_2"/>
    <property type="match status" value="1"/>
</dbReference>